<reference evidence="14" key="1">
    <citation type="submission" date="2022-08" db="UniProtKB">
        <authorList>
            <consortium name="EnsemblMetazoa"/>
        </authorList>
    </citation>
    <scope>IDENTIFICATION</scope>
    <source>
        <strain evidence="14">Israel</strain>
    </source>
</reference>
<dbReference type="InterPro" id="IPR023299">
    <property type="entry name" value="ATPase_P-typ_cyto_dom_N"/>
</dbReference>
<dbReference type="EnsemblMetazoa" id="PPAI005904-RA">
    <property type="protein sequence ID" value="PPAI005904-PA"/>
    <property type="gene ID" value="PPAI005904"/>
</dbReference>
<dbReference type="SUPFAM" id="SSF56784">
    <property type="entry name" value="HAD-like"/>
    <property type="match status" value="1"/>
</dbReference>
<dbReference type="EMBL" id="AJVK01031854">
    <property type="status" value="NOT_ANNOTATED_CDS"/>
    <property type="molecule type" value="Genomic_DNA"/>
</dbReference>
<sequence length="238" mass="25988">MRPEDMDLGDSTKFYTYEVNLTFVGVVGMLDPPRKEVFDSIVRCRAAGIRVIVITGDNKATAEAICRRIGVFTEDEDTTGKSYSGREFDDLPVSEQRTACARARLFSRVEPSHKSKIVEYLQSMNEISAMTGDGVNDAPALKKAEIGIAMGSGTAVAKSASEMVLADDNFSSIVSAVEEGRAIYNNMKQFIRYLISSNIGEVVSIFLTAALGLPEALIPVQLLWVNLIANFKPIDSVF</sequence>
<evidence type="ECO:0000256" key="9">
    <source>
        <dbReference type="ARBA" id="ARBA00022842"/>
    </source>
</evidence>
<dbReference type="Gene3D" id="3.40.1110.10">
    <property type="entry name" value="Calcium-transporting ATPase, cytoplasmic domain N"/>
    <property type="match status" value="1"/>
</dbReference>
<evidence type="ECO:0000256" key="11">
    <source>
        <dbReference type="ARBA" id="ARBA00022989"/>
    </source>
</evidence>
<keyword evidence="7" id="KW-0106">Calcium</keyword>
<keyword evidence="8" id="KW-0067">ATP-binding</keyword>
<evidence type="ECO:0000256" key="1">
    <source>
        <dbReference type="ARBA" id="ARBA00004127"/>
    </source>
</evidence>
<organism evidence="14 15">
    <name type="scientific">Phlebotomus papatasi</name>
    <name type="common">Sandfly</name>
    <dbReference type="NCBI Taxonomy" id="29031"/>
    <lineage>
        <taxon>Eukaryota</taxon>
        <taxon>Metazoa</taxon>
        <taxon>Ecdysozoa</taxon>
        <taxon>Arthropoda</taxon>
        <taxon>Hexapoda</taxon>
        <taxon>Insecta</taxon>
        <taxon>Pterygota</taxon>
        <taxon>Neoptera</taxon>
        <taxon>Endopterygota</taxon>
        <taxon>Diptera</taxon>
        <taxon>Nematocera</taxon>
        <taxon>Psychodoidea</taxon>
        <taxon>Psychodidae</taxon>
        <taxon>Phlebotomus</taxon>
        <taxon>Phlebotomus</taxon>
    </lineage>
</organism>
<accession>A0A1B0DDD3</accession>
<dbReference type="FunFam" id="1.20.1110.10:FF:000065">
    <property type="entry name" value="Sarcoplasmic/endoplasmic reticulum calcium ATPase 1"/>
    <property type="match status" value="1"/>
</dbReference>
<evidence type="ECO:0000313" key="14">
    <source>
        <dbReference type="EnsemblMetazoa" id="PPAI005904-PA"/>
    </source>
</evidence>
<dbReference type="GO" id="GO:0016887">
    <property type="term" value="F:ATP hydrolysis activity"/>
    <property type="evidence" value="ECO:0007669"/>
    <property type="project" value="InterPro"/>
</dbReference>
<evidence type="ECO:0000256" key="3">
    <source>
        <dbReference type="ARBA" id="ARBA00022448"/>
    </source>
</evidence>
<dbReference type="InterPro" id="IPR036412">
    <property type="entry name" value="HAD-like_sf"/>
</dbReference>
<keyword evidence="5" id="KW-0812">Transmembrane</keyword>
<keyword evidence="3" id="KW-0813">Transport</keyword>
<evidence type="ECO:0000256" key="10">
    <source>
        <dbReference type="ARBA" id="ARBA00022967"/>
    </source>
</evidence>
<dbReference type="VEuPathDB" id="VectorBase:PPAI005904"/>
<keyword evidence="4" id="KW-0109">Calcium transport</keyword>
<dbReference type="VEuPathDB" id="VectorBase:PPAPM1_010526"/>
<evidence type="ECO:0000256" key="4">
    <source>
        <dbReference type="ARBA" id="ARBA00022568"/>
    </source>
</evidence>
<dbReference type="NCBIfam" id="TIGR01494">
    <property type="entry name" value="ATPase_P-type"/>
    <property type="match status" value="1"/>
</dbReference>
<keyword evidence="6" id="KW-0547">Nucleotide-binding</keyword>
<keyword evidence="13" id="KW-0472">Membrane</keyword>
<dbReference type="InterPro" id="IPR023298">
    <property type="entry name" value="ATPase_P-typ_TM_dom_sf"/>
</dbReference>
<evidence type="ECO:0000256" key="7">
    <source>
        <dbReference type="ARBA" id="ARBA00022837"/>
    </source>
</evidence>
<dbReference type="GO" id="GO:0012505">
    <property type="term" value="C:endomembrane system"/>
    <property type="evidence" value="ECO:0007669"/>
    <property type="project" value="UniProtKB-SubCell"/>
</dbReference>
<dbReference type="SUPFAM" id="SSF81665">
    <property type="entry name" value="Calcium ATPase, transmembrane domain M"/>
    <property type="match status" value="1"/>
</dbReference>
<keyword evidence="12" id="KW-0406">Ion transport</keyword>
<evidence type="ECO:0000313" key="15">
    <source>
        <dbReference type="Proteomes" id="UP000092462"/>
    </source>
</evidence>
<dbReference type="GO" id="GO:0005388">
    <property type="term" value="F:P-type calcium transporter activity"/>
    <property type="evidence" value="ECO:0007669"/>
    <property type="project" value="UniProtKB-EC"/>
</dbReference>
<dbReference type="AlphaFoldDB" id="A0A1B0DDD3"/>
<dbReference type="InterPro" id="IPR001757">
    <property type="entry name" value="P_typ_ATPase"/>
</dbReference>
<dbReference type="Gene3D" id="1.20.1110.10">
    <property type="entry name" value="Calcium-transporting ATPase, transmembrane domain"/>
    <property type="match status" value="1"/>
</dbReference>
<keyword evidence="11" id="KW-1133">Transmembrane helix</keyword>
<name>A0A1B0DDD3_PHLPP</name>
<dbReference type="PRINTS" id="PR00119">
    <property type="entry name" value="CATATPASE"/>
</dbReference>
<evidence type="ECO:0000256" key="8">
    <source>
        <dbReference type="ARBA" id="ARBA00022840"/>
    </source>
</evidence>
<comment type="subcellular location">
    <subcellularLocation>
        <location evidence="1">Endomembrane system</location>
        <topology evidence="1">Multi-pass membrane protein</topology>
    </subcellularLocation>
</comment>
<evidence type="ECO:0000256" key="12">
    <source>
        <dbReference type="ARBA" id="ARBA00023065"/>
    </source>
</evidence>
<keyword evidence="10" id="KW-1278">Translocase</keyword>
<dbReference type="Gene3D" id="3.40.50.1000">
    <property type="entry name" value="HAD superfamily/HAD-like"/>
    <property type="match status" value="1"/>
</dbReference>
<dbReference type="Proteomes" id="UP000092462">
    <property type="component" value="Unassembled WGS sequence"/>
</dbReference>
<dbReference type="Pfam" id="PF00702">
    <property type="entry name" value="Hydrolase"/>
    <property type="match status" value="1"/>
</dbReference>
<dbReference type="EC" id="7.2.2.10" evidence="2"/>
<dbReference type="GO" id="GO:0016020">
    <property type="term" value="C:membrane"/>
    <property type="evidence" value="ECO:0007669"/>
    <property type="project" value="InterPro"/>
</dbReference>
<dbReference type="InterPro" id="IPR023214">
    <property type="entry name" value="HAD_sf"/>
</dbReference>
<dbReference type="EMBL" id="AJVK01031855">
    <property type="status" value="NOT_ANNOTATED_CDS"/>
    <property type="molecule type" value="Genomic_DNA"/>
</dbReference>
<evidence type="ECO:0000256" key="13">
    <source>
        <dbReference type="ARBA" id="ARBA00023136"/>
    </source>
</evidence>
<protein>
    <recommendedName>
        <fullName evidence="2">P-type Ca(2+) transporter</fullName>
        <ecNumber evidence="2">7.2.2.10</ecNumber>
    </recommendedName>
</protein>
<evidence type="ECO:0000256" key="2">
    <source>
        <dbReference type="ARBA" id="ARBA00012790"/>
    </source>
</evidence>
<evidence type="ECO:0000256" key="6">
    <source>
        <dbReference type="ARBA" id="ARBA00022741"/>
    </source>
</evidence>
<evidence type="ECO:0000256" key="5">
    <source>
        <dbReference type="ARBA" id="ARBA00022692"/>
    </source>
</evidence>
<proteinExistence type="predicted"/>
<keyword evidence="9" id="KW-0460">Magnesium</keyword>
<keyword evidence="15" id="KW-1185">Reference proteome</keyword>
<dbReference type="PANTHER" id="PTHR42861">
    <property type="entry name" value="CALCIUM-TRANSPORTING ATPASE"/>
    <property type="match status" value="1"/>
</dbReference>
<dbReference type="FunFam" id="3.40.50.1000:FF:000005">
    <property type="entry name" value="Calcium-transporting ATPase 1"/>
    <property type="match status" value="1"/>
</dbReference>
<dbReference type="GO" id="GO:0005524">
    <property type="term" value="F:ATP binding"/>
    <property type="evidence" value="ECO:0007669"/>
    <property type="project" value="UniProtKB-KW"/>
</dbReference>